<protein>
    <submittedName>
        <fullName evidence="3">Uncharacterized protein</fullName>
    </submittedName>
</protein>
<evidence type="ECO:0000313" key="3">
    <source>
        <dbReference type="WBParaSite" id="Hba_05916"/>
    </source>
</evidence>
<accession>A0A1I7WL98</accession>
<evidence type="ECO:0000313" key="2">
    <source>
        <dbReference type="Proteomes" id="UP000095283"/>
    </source>
</evidence>
<dbReference type="WBParaSite" id="Hba_05916">
    <property type="protein sequence ID" value="Hba_05916"/>
    <property type="gene ID" value="Hba_05916"/>
</dbReference>
<proteinExistence type="predicted"/>
<organism evidence="2 3">
    <name type="scientific">Heterorhabditis bacteriophora</name>
    <name type="common">Entomopathogenic nematode worm</name>
    <dbReference type="NCBI Taxonomy" id="37862"/>
    <lineage>
        <taxon>Eukaryota</taxon>
        <taxon>Metazoa</taxon>
        <taxon>Ecdysozoa</taxon>
        <taxon>Nematoda</taxon>
        <taxon>Chromadorea</taxon>
        <taxon>Rhabditida</taxon>
        <taxon>Rhabditina</taxon>
        <taxon>Rhabditomorpha</taxon>
        <taxon>Strongyloidea</taxon>
        <taxon>Heterorhabditidae</taxon>
        <taxon>Heterorhabditis</taxon>
    </lineage>
</organism>
<dbReference type="AlphaFoldDB" id="A0A1I7WL98"/>
<feature type="compositionally biased region" description="Acidic residues" evidence="1">
    <location>
        <begin position="55"/>
        <end position="71"/>
    </location>
</feature>
<name>A0A1I7WL98_HETBA</name>
<feature type="region of interest" description="Disordered" evidence="1">
    <location>
        <begin position="52"/>
        <end position="87"/>
    </location>
</feature>
<reference evidence="3" key="1">
    <citation type="submission" date="2016-11" db="UniProtKB">
        <authorList>
            <consortium name="WormBaseParasite"/>
        </authorList>
    </citation>
    <scope>IDENTIFICATION</scope>
</reference>
<keyword evidence="2" id="KW-1185">Reference proteome</keyword>
<sequence length="107" mass="13135">MEIMRERRQRRYQRKRQPLVLRKISEINEDAETDDEPIFDDIENGFTMMRRLTEGDEDLSEQSSENDENEQQDTKTESIDQKQKESKKRGVFNMFRWMRKYSLRIKP</sequence>
<evidence type="ECO:0000256" key="1">
    <source>
        <dbReference type="SAM" id="MobiDB-lite"/>
    </source>
</evidence>
<feature type="compositionally biased region" description="Basic and acidic residues" evidence="1">
    <location>
        <begin position="72"/>
        <end position="84"/>
    </location>
</feature>
<dbReference type="Proteomes" id="UP000095283">
    <property type="component" value="Unplaced"/>
</dbReference>